<evidence type="ECO:0000313" key="3">
    <source>
        <dbReference type="Proteomes" id="UP000177197"/>
    </source>
</evidence>
<dbReference type="Proteomes" id="UP000177197">
    <property type="component" value="Unassembled WGS sequence"/>
</dbReference>
<protein>
    <submittedName>
        <fullName evidence="2">Uncharacterized protein</fullName>
    </submittedName>
</protein>
<accession>A0A1F5CA59</accession>
<reference evidence="2 3" key="1">
    <citation type="journal article" date="2016" name="Nat. Commun.">
        <title>Thousands of microbial genomes shed light on interconnected biogeochemical processes in an aquifer system.</title>
        <authorList>
            <person name="Anantharaman K."/>
            <person name="Brown C.T."/>
            <person name="Hug L.A."/>
            <person name="Sharon I."/>
            <person name="Castelle C.J."/>
            <person name="Probst A.J."/>
            <person name="Thomas B.C."/>
            <person name="Singh A."/>
            <person name="Wilkins M.J."/>
            <person name="Karaoz U."/>
            <person name="Brodie E.L."/>
            <person name="Williams K.H."/>
            <person name="Hubbard S.S."/>
            <person name="Banfield J.F."/>
        </authorList>
    </citation>
    <scope>NUCLEOTIDE SEQUENCE [LARGE SCALE GENOMIC DNA]</scope>
</reference>
<dbReference type="AlphaFoldDB" id="A0A1F5CA59"/>
<proteinExistence type="predicted"/>
<evidence type="ECO:0000256" key="1">
    <source>
        <dbReference type="SAM" id="MobiDB-lite"/>
    </source>
</evidence>
<dbReference type="EMBL" id="MEYV01000019">
    <property type="protein sequence ID" value="OGD39725.1"/>
    <property type="molecule type" value="Genomic_DNA"/>
</dbReference>
<comment type="caution">
    <text evidence="2">The sequence shown here is derived from an EMBL/GenBank/DDBJ whole genome shotgun (WGS) entry which is preliminary data.</text>
</comment>
<feature type="region of interest" description="Disordered" evidence="1">
    <location>
        <begin position="35"/>
        <end position="59"/>
    </location>
</feature>
<feature type="compositionally biased region" description="Basic and acidic residues" evidence="1">
    <location>
        <begin position="39"/>
        <end position="59"/>
    </location>
</feature>
<gene>
    <name evidence="2" type="ORF">A3I30_00640</name>
</gene>
<name>A0A1F5CA59_9BACT</name>
<sequence>MVGRLALNQKIGVRFPARQQANFNNLFIKIYLLFGGKSDPGRGRETGVSRGGNSERSEC</sequence>
<organism evidence="2 3">
    <name type="scientific">Candidatus Azambacteria bacterium RIFCSPLOWO2_02_FULL_44_14</name>
    <dbReference type="NCBI Taxonomy" id="1797306"/>
    <lineage>
        <taxon>Bacteria</taxon>
        <taxon>Candidatus Azamiibacteriota</taxon>
    </lineage>
</organism>
<evidence type="ECO:0000313" key="2">
    <source>
        <dbReference type="EMBL" id="OGD39725.1"/>
    </source>
</evidence>